<dbReference type="PROSITE" id="PS51733">
    <property type="entry name" value="BPL_LPL_CATALYTIC"/>
    <property type="match status" value="1"/>
</dbReference>
<dbReference type="GO" id="GO:0009249">
    <property type="term" value="P:protein lipoylation"/>
    <property type="evidence" value="ECO:0007669"/>
    <property type="project" value="UniProtKB-ARBA"/>
</dbReference>
<gene>
    <name evidence="2" type="ORF">FPZ44_17965</name>
</gene>
<dbReference type="Gene3D" id="3.30.930.10">
    <property type="entry name" value="Bira Bifunctional Protein, Domain 2"/>
    <property type="match status" value="1"/>
</dbReference>
<dbReference type="Proteomes" id="UP000318102">
    <property type="component" value="Unassembled WGS sequence"/>
</dbReference>
<dbReference type="AlphaFoldDB" id="A0A559IQD9"/>
<dbReference type="EMBL" id="VNJK01000002">
    <property type="protein sequence ID" value="TVX89859.1"/>
    <property type="molecule type" value="Genomic_DNA"/>
</dbReference>
<dbReference type="InterPro" id="IPR050664">
    <property type="entry name" value="Octanoyltrans_LipM/LipL"/>
</dbReference>
<reference evidence="2 3" key="1">
    <citation type="submission" date="2019-07" db="EMBL/GenBank/DDBJ databases">
        <authorList>
            <person name="Kim J."/>
        </authorList>
    </citation>
    <scope>NUCLEOTIDE SEQUENCE [LARGE SCALE GENOMIC DNA]</scope>
    <source>
        <strain evidence="2 3">N4</strain>
    </source>
</reference>
<dbReference type="PANTHER" id="PTHR43679">
    <property type="entry name" value="OCTANOYLTRANSFERASE LIPM-RELATED"/>
    <property type="match status" value="1"/>
</dbReference>
<dbReference type="PANTHER" id="PTHR43679:SF2">
    <property type="entry name" value="OCTANOYL-[GCVH]:PROTEIN N-OCTANOYLTRANSFERASE"/>
    <property type="match status" value="1"/>
</dbReference>
<keyword evidence="3" id="KW-1185">Reference proteome</keyword>
<keyword evidence="2" id="KW-0436">Ligase</keyword>
<dbReference type="GO" id="GO:0016874">
    <property type="term" value="F:ligase activity"/>
    <property type="evidence" value="ECO:0007669"/>
    <property type="project" value="UniProtKB-KW"/>
</dbReference>
<accession>A0A559IQD9</accession>
<feature type="domain" description="BPL/LPL catalytic" evidence="1">
    <location>
        <begin position="53"/>
        <end position="239"/>
    </location>
</feature>
<proteinExistence type="predicted"/>
<organism evidence="2 3">
    <name type="scientific">Paenibacillus agilis</name>
    <dbReference type="NCBI Taxonomy" id="3020863"/>
    <lineage>
        <taxon>Bacteria</taxon>
        <taxon>Bacillati</taxon>
        <taxon>Bacillota</taxon>
        <taxon>Bacilli</taxon>
        <taxon>Bacillales</taxon>
        <taxon>Paenibacillaceae</taxon>
        <taxon>Paenibacillus</taxon>
    </lineage>
</organism>
<sequence>MDSNKNTKPVNTCNIFGSEFANMLLLDRTHEIEEPDALYSFALDELLCRYTGQGGPPICHLWRHPAAFIMGLRDSRLPQAAEAERWLQAQGMYTAVRHSGGAAVPLDLGVVNISLILPKADLSDRHFHDDFERMYKLIQLALQAQGERVAKGEIAGAFCPGDYDLSIDGLKFCGIAQRRQTKAFIVQAFVIAAGSGQARAQLVRDFYDRAALGGAAPSDHPLVVADSTASLAELTGLGPDAAQAFTDAVKRVIRERQSPQAIADAASMFHLPEPAQVREMALKLRNRYAIQS</sequence>
<protein>
    <submittedName>
        <fullName evidence="2">Lipoate--protein ligase family protein</fullName>
    </submittedName>
</protein>
<evidence type="ECO:0000313" key="3">
    <source>
        <dbReference type="Proteomes" id="UP000318102"/>
    </source>
</evidence>
<comment type="caution">
    <text evidence="2">The sequence shown here is derived from an EMBL/GenBank/DDBJ whole genome shotgun (WGS) entry which is preliminary data.</text>
</comment>
<dbReference type="GO" id="GO:0140096">
    <property type="term" value="F:catalytic activity, acting on a protein"/>
    <property type="evidence" value="ECO:0007669"/>
    <property type="project" value="UniProtKB-ARBA"/>
</dbReference>
<dbReference type="InterPro" id="IPR004143">
    <property type="entry name" value="BPL_LPL_catalytic"/>
</dbReference>
<dbReference type="Pfam" id="PF21948">
    <property type="entry name" value="LplA-B_cat"/>
    <property type="match status" value="1"/>
</dbReference>
<dbReference type="SUPFAM" id="SSF55681">
    <property type="entry name" value="Class II aaRS and biotin synthetases"/>
    <property type="match status" value="1"/>
</dbReference>
<dbReference type="OrthoDB" id="2080934at2"/>
<dbReference type="InterPro" id="IPR045864">
    <property type="entry name" value="aa-tRNA-synth_II/BPL/LPL"/>
</dbReference>
<name>A0A559IQD9_9BACL</name>
<dbReference type="GO" id="GO:0016740">
    <property type="term" value="F:transferase activity"/>
    <property type="evidence" value="ECO:0007669"/>
    <property type="project" value="UniProtKB-ARBA"/>
</dbReference>
<evidence type="ECO:0000259" key="1">
    <source>
        <dbReference type="PROSITE" id="PS51733"/>
    </source>
</evidence>
<evidence type="ECO:0000313" key="2">
    <source>
        <dbReference type="EMBL" id="TVX89859.1"/>
    </source>
</evidence>